<accession>A0A9D4K8P6</accession>
<dbReference type="AlphaFoldDB" id="A0A9D4K8P6"/>
<reference evidence="2" key="1">
    <citation type="journal article" date="2019" name="bioRxiv">
        <title>The Genome of the Zebra Mussel, Dreissena polymorpha: A Resource for Invasive Species Research.</title>
        <authorList>
            <person name="McCartney M.A."/>
            <person name="Auch B."/>
            <person name="Kono T."/>
            <person name="Mallez S."/>
            <person name="Zhang Y."/>
            <person name="Obille A."/>
            <person name="Becker A."/>
            <person name="Abrahante J.E."/>
            <person name="Garbe J."/>
            <person name="Badalamenti J.P."/>
            <person name="Herman A."/>
            <person name="Mangelson H."/>
            <person name="Liachko I."/>
            <person name="Sullivan S."/>
            <person name="Sone E.D."/>
            <person name="Koren S."/>
            <person name="Silverstein K.A.T."/>
            <person name="Beckman K.B."/>
            <person name="Gohl D.M."/>
        </authorList>
    </citation>
    <scope>NUCLEOTIDE SEQUENCE</scope>
    <source>
        <strain evidence="2">Duluth1</strain>
        <tissue evidence="2">Whole animal</tissue>
    </source>
</reference>
<dbReference type="Proteomes" id="UP000828390">
    <property type="component" value="Unassembled WGS sequence"/>
</dbReference>
<feature type="compositionally biased region" description="Basic and acidic residues" evidence="1">
    <location>
        <begin position="88"/>
        <end position="98"/>
    </location>
</feature>
<name>A0A9D4K8P6_DREPO</name>
<protein>
    <submittedName>
        <fullName evidence="2">Uncharacterized protein</fullName>
    </submittedName>
</protein>
<evidence type="ECO:0000313" key="2">
    <source>
        <dbReference type="EMBL" id="KAH3834994.1"/>
    </source>
</evidence>
<feature type="compositionally biased region" description="Basic residues" evidence="1">
    <location>
        <begin position="1"/>
        <end position="12"/>
    </location>
</feature>
<gene>
    <name evidence="2" type="ORF">DPMN_108327</name>
</gene>
<feature type="compositionally biased region" description="Polar residues" evidence="1">
    <location>
        <begin position="28"/>
        <end position="47"/>
    </location>
</feature>
<organism evidence="2 3">
    <name type="scientific">Dreissena polymorpha</name>
    <name type="common">Zebra mussel</name>
    <name type="synonym">Mytilus polymorpha</name>
    <dbReference type="NCBI Taxonomy" id="45954"/>
    <lineage>
        <taxon>Eukaryota</taxon>
        <taxon>Metazoa</taxon>
        <taxon>Spiralia</taxon>
        <taxon>Lophotrochozoa</taxon>
        <taxon>Mollusca</taxon>
        <taxon>Bivalvia</taxon>
        <taxon>Autobranchia</taxon>
        <taxon>Heteroconchia</taxon>
        <taxon>Euheterodonta</taxon>
        <taxon>Imparidentia</taxon>
        <taxon>Neoheterodontei</taxon>
        <taxon>Myida</taxon>
        <taxon>Dreissenoidea</taxon>
        <taxon>Dreissenidae</taxon>
        <taxon>Dreissena</taxon>
    </lineage>
</organism>
<proteinExistence type="predicted"/>
<evidence type="ECO:0000313" key="3">
    <source>
        <dbReference type="Proteomes" id="UP000828390"/>
    </source>
</evidence>
<comment type="caution">
    <text evidence="2">The sequence shown here is derived from an EMBL/GenBank/DDBJ whole genome shotgun (WGS) entry which is preliminary data.</text>
</comment>
<evidence type="ECO:0000256" key="1">
    <source>
        <dbReference type="SAM" id="MobiDB-lite"/>
    </source>
</evidence>
<keyword evidence="3" id="KW-1185">Reference proteome</keyword>
<dbReference type="EMBL" id="JAIWYP010000004">
    <property type="protein sequence ID" value="KAH3834994.1"/>
    <property type="molecule type" value="Genomic_DNA"/>
</dbReference>
<feature type="region of interest" description="Disordered" evidence="1">
    <location>
        <begin position="1"/>
        <end position="59"/>
    </location>
</feature>
<sequence>MFVRKGTVRKARGGSNRRASTRRPGRDVTSNGTVIKANSSADQQAGSSGYHVPSKKDHNQLLPLEVSKSSSVVSSVAKTLSFAAQDVAHHDKNSEHHNCSLKNENTVKPSPARSLATTIVVRHFIKCRTR</sequence>
<reference evidence="2" key="2">
    <citation type="submission" date="2020-11" db="EMBL/GenBank/DDBJ databases">
        <authorList>
            <person name="McCartney M.A."/>
            <person name="Auch B."/>
            <person name="Kono T."/>
            <person name="Mallez S."/>
            <person name="Becker A."/>
            <person name="Gohl D.M."/>
            <person name="Silverstein K.A.T."/>
            <person name="Koren S."/>
            <person name="Bechman K.B."/>
            <person name="Herman A."/>
            <person name="Abrahante J.E."/>
            <person name="Garbe J."/>
        </authorList>
    </citation>
    <scope>NUCLEOTIDE SEQUENCE</scope>
    <source>
        <strain evidence="2">Duluth1</strain>
        <tissue evidence="2">Whole animal</tissue>
    </source>
</reference>
<feature type="region of interest" description="Disordered" evidence="1">
    <location>
        <begin position="88"/>
        <end position="109"/>
    </location>
</feature>